<organism evidence="2 3">
    <name type="scientific">Botrytis elliptica</name>
    <dbReference type="NCBI Taxonomy" id="278938"/>
    <lineage>
        <taxon>Eukaryota</taxon>
        <taxon>Fungi</taxon>
        <taxon>Dikarya</taxon>
        <taxon>Ascomycota</taxon>
        <taxon>Pezizomycotina</taxon>
        <taxon>Leotiomycetes</taxon>
        <taxon>Helotiales</taxon>
        <taxon>Sclerotiniaceae</taxon>
        <taxon>Botrytis</taxon>
    </lineage>
</organism>
<dbReference type="EMBL" id="PQXM01000845">
    <property type="protein sequence ID" value="TGO68124.1"/>
    <property type="molecule type" value="Genomic_DNA"/>
</dbReference>
<dbReference type="SUPFAM" id="SSF53098">
    <property type="entry name" value="Ribonuclease H-like"/>
    <property type="match status" value="2"/>
</dbReference>
<dbReference type="Gene3D" id="3.30.420.10">
    <property type="entry name" value="Ribonuclease H-like superfamily/Ribonuclease H"/>
    <property type="match status" value="2"/>
</dbReference>
<feature type="region of interest" description="Disordered" evidence="1">
    <location>
        <begin position="480"/>
        <end position="500"/>
    </location>
</feature>
<feature type="region of interest" description="Disordered" evidence="1">
    <location>
        <begin position="549"/>
        <end position="587"/>
    </location>
</feature>
<sequence>MSSNIEQTFQAGAVEDLQTPVETFDENEIILDNVSESHSASEDIECSPYLEWTLSWSDYIEEILAEKERDLALENGDSSENFSWPPSDESWVKQPIVTIADEEARMAALDEEAENALNTGAKRSPDAPAPVVFIDTLEKLDKFLPVLSRLKDGVELAFDCEGTPEEDENGKPIPGGGFGRTGDMSFLSMTVISIDITYVFDVWQLKSAVFDRQNNDGLSLKEILESHDRIQLWWDVRSDWDTLFHKFGIQIGKVRDVQLIELLSRWNPKSNVFGLYKVMRWEGHHTMSNHNWNVWLKEKTEGGAYFQNNGWRPLTTRPLTRTAKNYISGDTECLYGLHKRLQDRLEEWLYILQGKTVGGLMDAIGKPSTLPATMDDLMQFIDEQSMIRAQDATSPGFDSRSREGKADAPAAFLRITDVWENSRDRGVNNSSLLDKLIDITPQQADTPPKKQKWLERLLHFASFTPFTIITPNITMSEKADSSELVHKHAGTSSDTSEQELEIPLTQQEHTEPFVLSDIQADDSIDNNTTLAVGWPSSPTMENQADTVAADWSDRNDDPQVDMGPTAVASRDTEAEDWDNVPTTDDGSWEYMPPREATFTEFDKRFFLIDSVATMNWFLPVLSNIQDGSRQELFCGCKGNGIGLSRDGAITFFTMTIRSLNTTYTFDVQVLGDQVFNMVGNNGLSLRMILESKEFGQVWWDVRNDFEALSHHYNIHPHFDLDLQLLDVMSTKGNRARLTSLIDSVRQNQAGELRINDPTMWRGYSGTWSSKKKEVKDYLDWNGFDALEIRPVNSIVILGCRIDTEILPELFDHLLQRLRETTNGMKMGSPELFLNIVREESWIRAHAVWSRESSNVYVSGICREIRNHPRTRSPPIFTMLPQVIEGIREDEYMIGFE</sequence>
<dbReference type="AlphaFoldDB" id="A0A4Z1J4L6"/>
<dbReference type="PANTHER" id="PTHR43040:SF1">
    <property type="entry name" value="RIBONUCLEASE D"/>
    <property type="match status" value="1"/>
</dbReference>
<dbReference type="InterPro" id="IPR036397">
    <property type="entry name" value="RNaseH_sf"/>
</dbReference>
<dbReference type="InterPro" id="IPR012337">
    <property type="entry name" value="RNaseH-like_sf"/>
</dbReference>
<proteinExistence type="predicted"/>
<dbReference type="GO" id="GO:0003676">
    <property type="term" value="F:nucleic acid binding"/>
    <property type="evidence" value="ECO:0007669"/>
    <property type="project" value="InterPro"/>
</dbReference>
<dbReference type="Proteomes" id="UP000297229">
    <property type="component" value="Unassembled WGS sequence"/>
</dbReference>
<accession>A0A4Z1J4L6</accession>
<protein>
    <recommendedName>
        <fullName evidence="4">3'-5' exonuclease domain-containing protein</fullName>
    </recommendedName>
</protein>
<name>A0A4Z1J4L6_9HELO</name>
<evidence type="ECO:0008006" key="4">
    <source>
        <dbReference type="Google" id="ProtNLM"/>
    </source>
</evidence>
<evidence type="ECO:0000256" key="1">
    <source>
        <dbReference type="SAM" id="MobiDB-lite"/>
    </source>
</evidence>
<keyword evidence="3" id="KW-1185">Reference proteome</keyword>
<reference evidence="2 3" key="1">
    <citation type="submission" date="2017-12" db="EMBL/GenBank/DDBJ databases">
        <title>Comparative genomics of Botrytis spp.</title>
        <authorList>
            <person name="Valero-Jimenez C.A."/>
            <person name="Tapia P."/>
            <person name="Veloso J."/>
            <person name="Silva-Moreno E."/>
            <person name="Staats M."/>
            <person name="Valdes J.H."/>
            <person name="Van Kan J.A.L."/>
        </authorList>
    </citation>
    <scope>NUCLEOTIDE SEQUENCE [LARGE SCALE GENOMIC DNA]</scope>
    <source>
        <strain evidence="2 3">Be9601</strain>
    </source>
</reference>
<evidence type="ECO:0000313" key="3">
    <source>
        <dbReference type="Proteomes" id="UP000297229"/>
    </source>
</evidence>
<evidence type="ECO:0000313" key="2">
    <source>
        <dbReference type="EMBL" id="TGO68124.1"/>
    </source>
</evidence>
<comment type="caution">
    <text evidence="2">The sequence shown here is derived from an EMBL/GenBank/DDBJ whole genome shotgun (WGS) entry which is preliminary data.</text>
</comment>
<gene>
    <name evidence="2" type="ORF">BELL_0847g00020</name>
</gene>
<dbReference type="PANTHER" id="PTHR43040">
    <property type="entry name" value="RIBONUCLEASE D"/>
    <property type="match status" value="1"/>
</dbReference>